<comment type="similarity">
    <text evidence="1">Belongs to the membrane fusion protein (MFP) (TC 8.A.1) family.</text>
</comment>
<reference evidence="4 5" key="1">
    <citation type="submission" date="2017-10" db="EMBL/GenBank/DDBJ databases">
        <title>Novel microbial diversity and functional potential in the marine mammal oral microbiome.</title>
        <authorList>
            <person name="Dudek N.K."/>
            <person name="Sun C.L."/>
            <person name="Burstein D."/>
            <person name="Kantor R.S."/>
            <person name="Aliaga Goltsman D.S."/>
            <person name="Bik E.M."/>
            <person name="Thomas B.C."/>
            <person name="Banfield J.F."/>
            <person name="Relman D.A."/>
        </authorList>
    </citation>
    <scope>NUCLEOTIDE SEQUENCE [LARGE SCALE GENOMIC DNA]</scope>
    <source>
        <strain evidence="4">DOLJORAL78_49_30</strain>
    </source>
</reference>
<keyword evidence="2" id="KW-0732">Signal</keyword>
<feature type="signal peptide" evidence="2">
    <location>
        <begin position="1"/>
        <end position="18"/>
    </location>
</feature>
<organism evidence="4 5">
    <name type="scientific">Neptuniibacter caesariensis</name>
    <dbReference type="NCBI Taxonomy" id="207954"/>
    <lineage>
        <taxon>Bacteria</taxon>
        <taxon>Pseudomonadati</taxon>
        <taxon>Pseudomonadota</taxon>
        <taxon>Gammaproteobacteria</taxon>
        <taxon>Oceanospirillales</taxon>
        <taxon>Oceanospirillaceae</taxon>
        <taxon>Neptuniibacter</taxon>
    </lineage>
</organism>
<dbReference type="Gene3D" id="1.10.287.470">
    <property type="entry name" value="Helix hairpin bin"/>
    <property type="match status" value="1"/>
</dbReference>
<dbReference type="AlphaFoldDB" id="A0A2G6JBG0"/>
<comment type="caution">
    <text evidence="4">The sequence shown here is derived from an EMBL/GenBank/DDBJ whole genome shotgun (WGS) entry which is preliminary data.</text>
</comment>
<dbReference type="Gene3D" id="2.40.50.100">
    <property type="match status" value="1"/>
</dbReference>
<evidence type="ECO:0000256" key="2">
    <source>
        <dbReference type="SAM" id="SignalP"/>
    </source>
</evidence>
<dbReference type="SUPFAM" id="SSF111369">
    <property type="entry name" value="HlyD-like secretion proteins"/>
    <property type="match status" value="1"/>
</dbReference>
<evidence type="ECO:0000256" key="1">
    <source>
        <dbReference type="ARBA" id="ARBA00009477"/>
    </source>
</evidence>
<accession>A0A2G6JBG0</accession>
<protein>
    <recommendedName>
        <fullName evidence="3">CzcB-like barrel-sandwich hybrid domain-containing protein</fullName>
    </recommendedName>
</protein>
<sequence length="337" mass="36088">MKYILSLLCLLCSCSVLSGNKVVVAPLSELLVITKNSAPADVVNEHHAPLSFQVGGVVERIAVTVGDELKKGQVLATLECRDYELAQMQAQSSLKALRAQALLARQQLSRAEQLLQRKNASRDLRDQRRAELDSLIARQQGAEVRVQEAELAVERCALKAPFSGVVTDLMLSPGALAAPGSVLVKVLQTGAQEVNAELSAMQLQSVKSGSRVYYEYAGVRYPVALRTVLPLIDSRARTQSVRFSFVDKPALTGSSGRVFWQAPAGRLPVKYIISRQGQLGVMQFIDGKAKFVALPSAVEGQAAVVSDASVLNGSSNIIIEGQHAVAGGDDVEAVNLN</sequence>
<dbReference type="GO" id="GO:0015562">
    <property type="term" value="F:efflux transmembrane transporter activity"/>
    <property type="evidence" value="ECO:0007669"/>
    <property type="project" value="TreeGrafter"/>
</dbReference>
<dbReference type="Proteomes" id="UP000242733">
    <property type="component" value="Unassembled WGS sequence"/>
</dbReference>
<dbReference type="EMBL" id="PDSG01000004">
    <property type="protein sequence ID" value="PIE20690.1"/>
    <property type="molecule type" value="Genomic_DNA"/>
</dbReference>
<evidence type="ECO:0000313" key="5">
    <source>
        <dbReference type="Proteomes" id="UP000242733"/>
    </source>
</evidence>
<feature type="chain" id="PRO_5013902580" description="CzcB-like barrel-sandwich hybrid domain-containing protein" evidence="2">
    <location>
        <begin position="19"/>
        <end position="337"/>
    </location>
</feature>
<evidence type="ECO:0000259" key="3">
    <source>
        <dbReference type="Pfam" id="PF25973"/>
    </source>
</evidence>
<feature type="domain" description="CzcB-like barrel-sandwich hybrid" evidence="3">
    <location>
        <begin position="52"/>
        <end position="177"/>
    </location>
</feature>
<name>A0A2G6JBG0_NEPCE</name>
<dbReference type="PANTHER" id="PTHR30469">
    <property type="entry name" value="MULTIDRUG RESISTANCE PROTEIN MDTA"/>
    <property type="match status" value="1"/>
</dbReference>
<dbReference type="Pfam" id="PF25973">
    <property type="entry name" value="BSH_CzcB"/>
    <property type="match status" value="1"/>
</dbReference>
<dbReference type="GO" id="GO:1990281">
    <property type="term" value="C:efflux pump complex"/>
    <property type="evidence" value="ECO:0007669"/>
    <property type="project" value="TreeGrafter"/>
</dbReference>
<evidence type="ECO:0000313" key="4">
    <source>
        <dbReference type="EMBL" id="PIE20690.1"/>
    </source>
</evidence>
<dbReference type="PANTHER" id="PTHR30469:SF15">
    <property type="entry name" value="HLYD FAMILY OF SECRETION PROTEINS"/>
    <property type="match status" value="1"/>
</dbReference>
<proteinExistence type="inferred from homology"/>
<gene>
    <name evidence="4" type="ORF">CSA61_00560</name>
</gene>
<dbReference type="NCBIfam" id="TIGR01730">
    <property type="entry name" value="RND_mfp"/>
    <property type="match status" value="1"/>
</dbReference>
<dbReference type="InterPro" id="IPR006143">
    <property type="entry name" value="RND_pump_MFP"/>
</dbReference>
<dbReference type="InterPro" id="IPR058647">
    <property type="entry name" value="BSH_CzcB-like"/>
</dbReference>
<dbReference type="Gene3D" id="2.40.30.170">
    <property type="match status" value="1"/>
</dbReference>